<dbReference type="AlphaFoldDB" id="A0A3S7X3S8"/>
<evidence type="ECO:0000313" key="2">
    <source>
        <dbReference type="EMBL" id="AYU81114.1"/>
    </source>
</evidence>
<evidence type="ECO:0000313" key="3">
    <source>
        <dbReference type="Proteomes" id="UP000274082"/>
    </source>
</evidence>
<organism evidence="2 3">
    <name type="scientific">Leishmania donovani</name>
    <dbReference type="NCBI Taxonomy" id="5661"/>
    <lineage>
        <taxon>Eukaryota</taxon>
        <taxon>Discoba</taxon>
        <taxon>Euglenozoa</taxon>
        <taxon>Kinetoplastea</taxon>
        <taxon>Metakinetoplastina</taxon>
        <taxon>Trypanosomatida</taxon>
        <taxon>Trypanosomatidae</taxon>
        <taxon>Leishmaniinae</taxon>
        <taxon>Leishmania</taxon>
    </lineage>
</organism>
<feature type="region of interest" description="Disordered" evidence="1">
    <location>
        <begin position="351"/>
        <end position="380"/>
    </location>
</feature>
<proteinExistence type="predicted"/>
<accession>A0A3S7X3S8</accession>
<keyword evidence="3" id="KW-1185">Reference proteome</keyword>
<name>A0A3S7X3S8_LEIDO</name>
<sequence>MLISYRYVEGLDLSPIALVFTSSTQSHVQTRLSVHQQAFLTSIHPPTQIHERLAALLRDMRCVTLRLSSQAAGRRSFTPYQVVLKAVEHDGRGLLAAAEVFKQFQRFYRSYQQEEAQRTQAPSTSAESSSATGGDNATAEPRFIPGKPLTQFCGRLEDVEPMTVLLLKVLCDLQKLEEMRFLFTQCLLEMEDRAPSVELFNVFLLAISMTDTFNQYEVENLVELQRSKGIVPDVVTKLSMFLLYLRLGHQNCVAWWPGIREEVEIIIDTDAVARYPLLPLRLQHCFQTLLRVHYDTAVIHESFELLHRAAPERVTPSIVLPYLLLSAMNMSTPPSAVVKVLKLMQARERHSSSSPAKAASEQAADTSSPSSPTATTAATQEPVLSSEITVFRLLAKCAKYGDADAAAYMRSYIDTHRQFGLVAKENEPVAALLYVEALTKAGRIRSALRVLEKEVPAPYNRPGERPKLFLQSRRLSLLSTDPVRNVVAALTPLVAAAHLKDPAVPLVSEKTSATDAEEREPVPVTSVTLDLLLAACQFAGSAKRAEEVLSLYPRYETAPTSTTYALLLEVYAATAPVDGALRLPSLQREMEDAGIAVNAAWLHAAMAVALDARDIGAALRVAELSVAHKSSVDVKHGARLLRELAVAADAAAMRRALHLLRSSNSTVDSRSVALCTAVLRSLGVPAAALKVDAPAHKS</sequence>
<dbReference type="VEuPathDB" id="TriTrypDB:LdCL_300037000"/>
<gene>
    <name evidence="2" type="ORF">LdCL_300037000</name>
</gene>
<evidence type="ECO:0000256" key="1">
    <source>
        <dbReference type="SAM" id="MobiDB-lite"/>
    </source>
</evidence>
<reference evidence="2 3" key="1">
    <citation type="journal article" date="2018" name="Sci. Rep.">
        <title>A complete Leishmania donovani reference genome identifies novel genetic variations associated with virulence.</title>
        <authorList>
            <person name="Lypaczewski P."/>
            <person name="Hoshizaki J."/>
            <person name="Zhang W.-W."/>
            <person name="McCall L.-I."/>
            <person name="Torcivia-Rodriguez J."/>
            <person name="Simonyan V."/>
            <person name="Kaur A."/>
            <person name="Dewar K."/>
            <person name="Matlashewski G."/>
        </authorList>
    </citation>
    <scope>NUCLEOTIDE SEQUENCE [LARGE SCALE GENOMIC DNA]</scope>
    <source>
        <strain evidence="2 3">LdCL</strain>
    </source>
</reference>
<feature type="compositionally biased region" description="Low complexity" evidence="1">
    <location>
        <begin position="363"/>
        <end position="379"/>
    </location>
</feature>
<protein>
    <submittedName>
        <fullName evidence="2">Uncharacterized protein</fullName>
    </submittedName>
</protein>
<dbReference type="OrthoDB" id="272213at2759"/>
<dbReference type="InterPro" id="IPR011990">
    <property type="entry name" value="TPR-like_helical_dom_sf"/>
</dbReference>
<dbReference type="VEuPathDB" id="TriTrypDB:LdBPK_303140.1"/>
<feature type="region of interest" description="Disordered" evidence="1">
    <location>
        <begin position="116"/>
        <end position="140"/>
    </location>
</feature>
<feature type="compositionally biased region" description="Low complexity" evidence="1">
    <location>
        <begin position="119"/>
        <end position="132"/>
    </location>
</feature>
<dbReference type="VEuPathDB" id="TriTrypDB:LDHU3_30.4160"/>
<dbReference type="Proteomes" id="UP000274082">
    <property type="component" value="Chromosome 30"/>
</dbReference>
<dbReference type="EMBL" id="CP029529">
    <property type="protein sequence ID" value="AYU81114.1"/>
    <property type="molecule type" value="Genomic_DNA"/>
</dbReference>
<dbReference type="Gene3D" id="1.25.40.10">
    <property type="entry name" value="Tetratricopeptide repeat domain"/>
    <property type="match status" value="1"/>
</dbReference>